<dbReference type="Gene3D" id="3.10.105.10">
    <property type="entry name" value="Dipeptide-binding Protein, Domain 3"/>
    <property type="match status" value="1"/>
</dbReference>
<dbReference type="RefSeq" id="WP_354196047.1">
    <property type="nucleotide sequence ID" value="NZ_JBEPML010000010.1"/>
</dbReference>
<dbReference type="InterPro" id="IPR030678">
    <property type="entry name" value="Peptide/Ni-bd"/>
</dbReference>
<name>A0ABV2N110_9HYPH</name>
<dbReference type="Proteomes" id="UP001549076">
    <property type="component" value="Unassembled WGS sequence"/>
</dbReference>
<dbReference type="PANTHER" id="PTHR30290">
    <property type="entry name" value="PERIPLASMIC BINDING COMPONENT OF ABC TRANSPORTER"/>
    <property type="match status" value="1"/>
</dbReference>
<dbReference type="CDD" id="cd08498">
    <property type="entry name" value="PBP2_NikA_DppA_OppA_like_2"/>
    <property type="match status" value="1"/>
</dbReference>
<feature type="domain" description="Solute-binding protein family 5" evidence="5">
    <location>
        <begin position="83"/>
        <end position="454"/>
    </location>
</feature>
<dbReference type="InterPro" id="IPR000914">
    <property type="entry name" value="SBP_5_dom"/>
</dbReference>
<keyword evidence="4" id="KW-0732">Signal</keyword>
<protein>
    <submittedName>
        <fullName evidence="6">Peptide/nickel transport system substrate-binding protein</fullName>
    </submittedName>
</protein>
<evidence type="ECO:0000313" key="6">
    <source>
        <dbReference type="EMBL" id="MET3792752.1"/>
    </source>
</evidence>
<evidence type="ECO:0000313" key="7">
    <source>
        <dbReference type="Proteomes" id="UP001549076"/>
    </source>
</evidence>
<accession>A0ABV2N110</accession>
<keyword evidence="7" id="KW-1185">Reference proteome</keyword>
<reference evidence="6 7" key="1">
    <citation type="submission" date="2024-06" db="EMBL/GenBank/DDBJ databases">
        <title>Genomic Encyclopedia of Type Strains, Phase IV (KMG-IV): sequencing the most valuable type-strain genomes for metagenomic binning, comparative biology and taxonomic classification.</title>
        <authorList>
            <person name="Goeker M."/>
        </authorList>
    </citation>
    <scope>NUCLEOTIDE SEQUENCE [LARGE SCALE GENOMIC DNA]</scope>
    <source>
        <strain evidence="6 7">DSM 27865</strain>
    </source>
</reference>
<dbReference type="PROSITE" id="PS01040">
    <property type="entry name" value="SBP_BACTERIAL_5"/>
    <property type="match status" value="1"/>
</dbReference>
<dbReference type="InterPro" id="IPR039424">
    <property type="entry name" value="SBP_5"/>
</dbReference>
<organism evidence="6 7">
    <name type="scientific">Aquamicrobium terrae</name>
    <dbReference type="NCBI Taxonomy" id="1324945"/>
    <lineage>
        <taxon>Bacteria</taxon>
        <taxon>Pseudomonadati</taxon>
        <taxon>Pseudomonadota</taxon>
        <taxon>Alphaproteobacteria</taxon>
        <taxon>Hyphomicrobiales</taxon>
        <taxon>Phyllobacteriaceae</taxon>
        <taxon>Aquamicrobium</taxon>
    </lineage>
</organism>
<dbReference type="Pfam" id="PF00496">
    <property type="entry name" value="SBP_bac_5"/>
    <property type="match status" value="1"/>
</dbReference>
<comment type="similarity">
    <text evidence="2">Belongs to the bacterial solute-binding protein 5 family.</text>
</comment>
<dbReference type="SUPFAM" id="SSF53850">
    <property type="entry name" value="Periplasmic binding protein-like II"/>
    <property type="match status" value="1"/>
</dbReference>
<dbReference type="Gene3D" id="3.40.190.10">
    <property type="entry name" value="Periplasmic binding protein-like II"/>
    <property type="match status" value="1"/>
</dbReference>
<comment type="subcellular location">
    <subcellularLocation>
        <location evidence="1">Periplasm</location>
    </subcellularLocation>
</comment>
<gene>
    <name evidence="6" type="ORF">ABID37_002975</name>
</gene>
<evidence type="ECO:0000256" key="2">
    <source>
        <dbReference type="ARBA" id="ARBA00005695"/>
    </source>
</evidence>
<keyword evidence="3" id="KW-0813">Transport</keyword>
<evidence type="ECO:0000256" key="3">
    <source>
        <dbReference type="ARBA" id="ARBA00022448"/>
    </source>
</evidence>
<evidence type="ECO:0000256" key="1">
    <source>
        <dbReference type="ARBA" id="ARBA00004418"/>
    </source>
</evidence>
<dbReference type="EMBL" id="JBEPML010000010">
    <property type="protein sequence ID" value="MET3792752.1"/>
    <property type="molecule type" value="Genomic_DNA"/>
</dbReference>
<dbReference type="PIRSF" id="PIRSF002741">
    <property type="entry name" value="MppA"/>
    <property type="match status" value="1"/>
</dbReference>
<sequence>MGKYLSIIAQLEEQMKSVARMLALAGTVAMLGIGAAHAADKLTIGVRAAATSIDPHYHLLNPNKDLAAHMFDGLTAMDQNVHLKPSLAISWRLIDDQTWEFKLREGVKFHNGNAFTADDVAFTIDRVPNVANSPGSYAVYTKRIKSVEVVDDYTVRFTTDGVYPLLPIDLSMVFMLDRETHEGLGTEDFNSGKGAIGTGPYRFVSFQRGDRVELERNDDYWGGKPEWDEVTLRVISNDASRLAALLAGDVDIIDAVPTTDLERLRNEARVKMWDALSMRAIFLWIDHHQAEGATFVSGPNGEKFSENVLRNLKVRQALSMAINRDAIVERLMQGAAAPTGQFLPEGAFGYDPGISSPAFDAEGAKRLLAEAGYPDGLRITLHGPNDRYVNDSRIIQAIGQMWERIGVTTKVEPEPWSAYIGRMTRGDFSIGLLSVGTSTGEASNPLRSVFATTNPDKGLGASNYGGYSNPEMDVVVEKAMGTTDDAAREALLREATRLVMDDVAVVPLHIQKSFWASKPDLALEARRDESTRAMEVHRKK</sequence>
<dbReference type="PANTHER" id="PTHR30290:SF9">
    <property type="entry name" value="OLIGOPEPTIDE-BINDING PROTEIN APPA"/>
    <property type="match status" value="1"/>
</dbReference>
<comment type="caution">
    <text evidence="6">The sequence shown here is derived from an EMBL/GenBank/DDBJ whole genome shotgun (WGS) entry which is preliminary data.</text>
</comment>
<evidence type="ECO:0000256" key="4">
    <source>
        <dbReference type="ARBA" id="ARBA00022729"/>
    </source>
</evidence>
<proteinExistence type="inferred from homology"/>
<dbReference type="Gene3D" id="3.90.76.10">
    <property type="entry name" value="Dipeptide-binding Protein, Domain 1"/>
    <property type="match status" value="1"/>
</dbReference>
<evidence type="ECO:0000259" key="5">
    <source>
        <dbReference type="Pfam" id="PF00496"/>
    </source>
</evidence>
<dbReference type="InterPro" id="IPR023765">
    <property type="entry name" value="SBP_5_CS"/>
</dbReference>